<proteinExistence type="predicted"/>
<dbReference type="EMBL" id="JAQGDS010000008">
    <property type="protein sequence ID" value="KAJ6258377.1"/>
    <property type="molecule type" value="Genomic_DNA"/>
</dbReference>
<organism evidence="2 3">
    <name type="scientific">Drechslerella dactyloides</name>
    <name type="common">Nematode-trapping fungus</name>
    <name type="synonym">Arthrobotrys dactyloides</name>
    <dbReference type="NCBI Taxonomy" id="74499"/>
    <lineage>
        <taxon>Eukaryota</taxon>
        <taxon>Fungi</taxon>
        <taxon>Dikarya</taxon>
        <taxon>Ascomycota</taxon>
        <taxon>Pezizomycotina</taxon>
        <taxon>Orbiliomycetes</taxon>
        <taxon>Orbiliales</taxon>
        <taxon>Orbiliaceae</taxon>
        <taxon>Drechslerella</taxon>
    </lineage>
</organism>
<accession>A0AAD6IU51</accession>
<feature type="region of interest" description="Disordered" evidence="1">
    <location>
        <begin position="1"/>
        <end position="39"/>
    </location>
</feature>
<dbReference type="Proteomes" id="UP001221413">
    <property type="component" value="Unassembled WGS sequence"/>
</dbReference>
<sequence length="158" mass="17312">MGVRELEFEADFEKTPNGMTSRGESGEDAGDFSSVDDEDSTVDTVVVGDEFVEDVAEVEDKLSCFWCRGCRWPGEGTNDFVKLLKPIPPNVSPPVISTSILKTRARSMDVCGRKRQAEREERTAGVQKGIAGRLVQGEQAGKLAKMALGNVDDRLEEE</sequence>
<evidence type="ECO:0000313" key="2">
    <source>
        <dbReference type="EMBL" id="KAJ6258377.1"/>
    </source>
</evidence>
<evidence type="ECO:0000313" key="3">
    <source>
        <dbReference type="Proteomes" id="UP001221413"/>
    </source>
</evidence>
<protein>
    <submittedName>
        <fullName evidence="2">Uncharacterized protein</fullName>
    </submittedName>
</protein>
<feature type="compositionally biased region" description="Basic and acidic residues" evidence="1">
    <location>
        <begin position="1"/>
        <end position="14"/>
    </location>
</feature>
<name>A0AAD6IU51_DREDA</name>
<comment type="caution">
    <text evidence="2">The sequence shown here is derived from an EMBL/GenBank/DDBJ whole genome shotgun (WGS) entry which is preliminary data.</text>
</comment>
<keyword evidence="3" id="KW-1185">Reference proteome</keyword>
<gene>
    <name evidence="2" type="ORF">Dda_6417</name>
</gene>
<evidence type="ECO:0000256" key="1">
    <source>
        <dbReference type="SAM" id="MobiDB-lite"/>
    </source>
</evidence>
<feature type="compositionally biased region" description="Acidic residues" evidence="1">
    <location>
        <begin position="26"/>
        <end position="39"/>
    </location>
</feature>
<dbReference type="AlphaFoldDB" id="A0AAD6IU51"/>
<reference evidence="2" key="1">
    <citation type="submission" date="2023-01" db="EMBL/GenBank/DDBJ databases">
        <title>The chitinases involved in constricting ring structure development in the nematode-trapping fungus Drechslerella dactyloides.</title>
        <authorList>
            <person name="Wang R."/>
            <person name="Zhang L."/>
            <person name="Tang P."/>
            <person name="Li S."/>
            <person name="Liang L."/>
        </authorList>
    </citation>
    <scope>NUCLEOTIDE SEQUENCE</scope>
    <source>
        <strain evidence="2">YMF1.00031</strain>
    </source>
</reference>